<protein>
    <recommendedName>
        <fullName evidence="1">Reverse transcriptase Ty1/copia-type domain-containing protein</fullName>
    </recommendedName>
</protein>
<dbReference type="Proteomes" id="UP000596660">
    <property type="component" value="Unplaced"/>
</dbReference>
<dbReference type="AlphaFoldDB" id="A0A803N3U2"/>
<evidence type="ECO:0000313" key="2">
    <source>
        <dbReference type="EnsemblPlants" id="AUR62040013-RA:cds"/>
    </source>
</evidence>
<sequence>MTTHSKHGIVNPNPKYHDQDLHTCTSISPIPKNPVHVVYDHNWKNALQEEFDALIDNGTWDLVPRPPNVNIICSLRIFWHKTKSDGSFERHKARLVGDGKTQREGIDCDKSFSLVVKPATIRVVLSIALSKSWPIINWMLKMHSYMSFYGLKRFADFVATIVFAHSKSDNSLFIYRHDNSTAYILLYVDDIVLIASLNSLRQHIISQISSEFAMKDLGKLSYFFGYCCY</sequence>
<evidence type="ECO:0000259" key="1">
    <source>
        <dbReference type="Pfam" id="PF07727"/>
    </source>
</evidence>
<dbReference type="EnsemblPlants" id="AUR62040013-RA">
    <property type="protein sequence ID" value="AUR62040013-RA:cds"/>
    <property type="gene ID" value="AUR62040013"/>
</dbReference>
<dbReference type="OMA" id="SLRIFWH"/>
<reference evidence="2" key="1">
    <citation type="journal article" date="2017" name="Nature">
        <title>The genome of Chenopodium quinoa.</title>
        <authorList>
            <person name="Jarvis D.E."/>
            <person name="Ho Y.S."/>
            <person name="Lightfoot D.J."/>
            <person name="Schmoeckel S.M."/>
            <person name="Li B."/>
            <person name="Borm T.J.A."/>
            <person name="Ohyanagi H."/>
            <person name="Mineta K."/>
            <person name="Michell C.T."/>
            <person name="Saber N."/>
            <person name="Kharbatia N.M."/>
            <person name="Rupper R.R."/>
            <person name="Sharp A.R."/>
            <person name="Dally N."/>
            <person name="Boughton B.A."/>
            <person name="Woo Y.H."/>
            <person name="Gao G."/>
            <person name="Schijlen E.G.W.M."/>
            <person name="Guo X."/>
            <person name="Momin A.A."/>
            <person name="Negrao S."/>
            <person name="Al-Babili S."/>
            <person name="Gehring C."/>
            <person name="Roessner U."/>
            <person name="Jung C."/>
            <person name="Murphy K."/>
            <person name="Arold S.T."/>
            <person name="Gojobori T."/>
            <person name="van der Linden C.G."/>
            <person name="van Loo E.N."/>
            <person name="Jellen E.N."/>
            <person name="Maughan P.J."/>
            <person name="Tester M."/>
        </authorList>
    </citation>
    <scope>NUCLEOTIDE SEQUENCE [LARGE SCALE GENOMIC DNA]</scope>
    <source>
        <strain evidence="2">cv. PI 614886</strain>
    </source>
</reference>
<keyword evidence="3" id="KW-1185">Reference proteome</keyword>
<reference evidence="2" key="2">
    <citation type="submission" date="2021-03" db="UniProtKB">
        <authorList>
            <consortium name="EnsemblPlants"/>
        </authorList>
    </citation>
    <scope>IDENTIFICATION</scope>
</reference>
<dbReference type="Gramene" id="AUR62040013-RA">
    <property type="protein sequence ID" value="AUR62040013-RA:cds"/>
    <property type="gene ID" value="AUR62040013"/>
</dbReference>
<accession>A0A803N3U2</accession>
<proteinExistence type="predicted"/>
<dbReference type="InterPro" id="IPR013103">
    <property type="entry name" value="RVT_2"/>
</dbReference>
<organism evidence="2 3">
    <name type="scientific">Chenopodium quinoa</name>
    <name type="common">Quinoa</name>
    <dbReference type="NCBI Taxonomy" id="63459"/>
    <lineage>
        <taxon>Eukaryota</taxon>
        <taxon>Viridiplantae</taxon>
        <taxon>Streptophyta</taxon>
        <taxon>Embryophyta</taxon>
        <taxon>Tracheophyta</taxon>
        <taxon>Spermatophyta</taxon>
        <taxon>Magnoliopsida</taxon>
        <taxon>eudicotyledons</taxon>
        <taxon>Gunneridae</taxon>
        <taxon>Pentapetalae</taxon>
        <taxon>Caryophyllales</taxon>
        <taxon>Chenopodiaceae</taxon>
        <taxon>Chenopodioideae</taxon>
        <taxon>Atripliceae</taxon>
        <taxon>Chenopodium</taxon>
    </lineage>
</organism>
<evidence type="ECO:0000313" key="3">
    <source>
        <dbReference type="Proteomes" id="UP000596660"/>
    </source>
</evidence>
<name>A0A803N3U2_CHEQI</name>
<dbReference type="Pfam" id="PF07727">
    <property type="entry name" value="RVT_2"/>
    <property type="match status" value="1"/>
</dbReference>
<feature type="domain" description="Reverse transcriptase Ty1/copia-type" evidence="1">
    <location>
        <begin position="57"/>
        <end position="136"/>
    </location>
</feature>